<sequence>MHLILTGATGLVGSAVLDAMLKMKDITRISIISRRLIKMTEDVQDPRVNVILHNDFENYDSDLLGKVEGAIGCVWALGISQTQVGKEEYVRIIKDFPLRAAEAFQTLSSPSQPFNFVYVSGEGATQAPGRFTPTFGRVKGDTEIALSELRKANPSFHAISIRPGFVDVAQHDAIKGYIPQPGALKNAVDTLLGPPIRRFAKGTWSPTEPAGRFMTEMAMGKWHGQFEGHGVEKLGDFPIVSNAGFRRLAGLDKK</sequence>
<comment type="caution">
    <text evidence="1">The sequence shown here is derived from an EMBL/GenBank/DDBJ whole genome shotgun (WGS) entry which is preliminary data.</text>
</comment>
<organism evidence="1 2">
    <name type="scientific">Cytospora schulzeri</name>
    <dbReference type="NCBI Taxonomy" id="448051"/>
    <lineage>
        <taxon>Eukaryota</taxon>
        <taxon>Fungi</taxon>
        <taxon>Dikarya</taxon>
        <taxon>Ascomycota</taxon>
        <taxon>Pezizomycotina</taxon>
        <taxon>Sordariomycetes</taxon>
        <taxon>Sordariomycetidae</taxon>
        <taxon>Diaporthales</taxon>
        <taxon>Cytosporaceae</taxon>
        <taxon>Cytospora</taxon>
    </lineage>
</organism>
<dbReference type="Proteomes" id="UP000283895">
    <property type="component" value="Unassembled WGS sequence"/>
</dbReference>
<dbReference type="AlphaFoldDB" id="A0A423WQV9"/>
<evidence type="ECO:0000313" key="1">
    <source>
        <dbReference type="EMBL" id="ROW05732.1"/>
    </source>
</evidence>
<name>A0A423WQV9_9PEZI</name>
<evidence type="ECO:0008006" key="3">
    <source>
        <dbReference type="Google" id="ProtNLM"/>
    </source>
</evidence>
<dbReference type="InterPro" id="IPR036291">
    <property type="entry name" value="NAD(P)-bd_dom_sf"/>
</dbReference>
<reference evidence="1 2" key="1">
    <citation type="submission" date="2015-09" db="EMBL/GenBank/DDBJ databases">
        <title>Host preference determinants of Valsa canker pathogens revealed by comparative genomics.</title>
        <authorList>
            <person name="Yin Z."/>
            <person name="Huang L."/>
        </authorList>
    </citation>
    <scope>NUCLEOTIDE SEQUENCE [LARGE SCALE GENOMIC DNA]</scope>
    <source>
        <strain evidence="1 2">03-1</strain>
    </source>
</reference>
<dbReference type="Gene3D" id="3.40.50.720">
    <property type="entry name" value="NAD(P)-binding Rossmann-like Domain"/>
    <property type="match status" value="1"/>
</dbReference>
<dbReference type="PANTHER" id="PTHR14097:SF8">
    <property type="entry name" value="NAD(P)-BINDING DOMAIN-CONTAINING PROTEIN"/>
    <property type="match status" value="1"/>
</dbReference>
<evidence type="ECO:0000313" key="2">
    <source>
        <dbReference type="Proteomes" id="UP000283895"/>
    </source>
</evidence>
<keyword evidence="2" id="KW-1185">Reference proteome</keyword>
<dbReference type="PANTHER" id="PTHR14097">
    <property type="entry name" value="OXIDOREDUCTASE HTATIP2"/>
    <property type="match status" value="1"/>
</dbReference>
<protein>
    <recommendedName>
        <fullName evidence="3">NAD(P)-binding domain-containing protein</fullName>
    </recommendedName>
</protein>
<accession>A0A423WQV9</accession>
<dbReference type="OrthoDB" id="9975943at2759"/>
<gene>
    <name evidence="1" type="ORF">VMCG_05159</name>
</gene>
<dbReference type="SUPFAM" id="SSF51735">
    <property type="entry name" value="NAD(P)-binding Rossmann-fold domains"/>
    <property type="match status" value="1"/>
</dbReference>
<dbReference type="EMBL" id="LKEA01000012">
    <property type="protein sequence ID" value="ROW05732.1"/>
    <property type="molecule type" value="Genomic_DNA"/>
</dbReference>
<proteinExistence type="predicted"/>